<dbReference type="InterPro" id="IPR029063">
    <property type="entry name" value="SAM-dependent_MTases_sf"/>
</dbReference>
<sequence length="140" mass="15469">MVIEGDDAAGLPQWYQVGPKRCRVGESLVDIVFDKGTIDALLSAFPGEDNPNAARYCVEALRVLRVGGIVLLISINSIDVLLPYFMSADVTSKSFELCFKREMDVSNQFEGSYDPSVSALRIETLGTRYTMYVFRVVGSD</sequence>
<dbReference type="VEuPathDB" id="TriTrypDB:BSAL_37275"/>
<dbReference type="Gene3D" id="3.40.50.150">
    <property type="entry name" value="Vaccinia Virus protein VP39"/>
    <property type="match status" value="1"/>
</dbReference>
<dbReference type="SUPFAM" id="SSF53335">
    <property type="entry name" value="S-adenosyl-L-methionine-dependent methyltransferases"/>
    <property type="match status" value="1"/>
</dbReference>
<keyword evidence="1" id="KW-0812">Transmembrane</keyword>
<keyword evidence="2" id="KW-1185">Reference proteome</keyword>
<protein>
    <submittedName>
        <fullName evidence="1">Transmembrane protein, putative</fullName>
    </submittedName>
</protein>
<evidence type="ECO:0000313" key="2">
    <source>
        <dbReference type="Proteomes" id="UP000051952"/>
    </source>
</evidence>
<dbReference type="Proteomes" id="UP000051952">
    <property type="component" value="Unassembled WGS sequence"/>
</dbReference>
<name>A0A0S4JSQ4_BODSA</name>
<evidence type="ECO:0000313" key="1">
    <source>
        <dbReference type="EMBL" id="CUG92433.1"/>
    </source>
</evidence>
<organism evidence="1 2">
    <name type="scientific">Bodo saltans</name>
    <name type="common">Flagellated protozoan</name>
    <dbReference type="NCBI Taxonomy" id="75058"/>
    <lineage>
        <taxon>Eukaryota</taxon>
        <taxon>Discoba</taxon>
        <taxon>Euglenozoa</taxon>
        <taxon>Kinetoplastea</taxon>
        <taxon>Metakinetoplastina</taxon>
        <taxon>Eubodonida</taxon>
        <taxon>Bodonidae</taxon>
        <taxon>Bodo</taxon>
    </lineage>
</organism>
<accession>A0A0S4JSQ4</accession>
<dbReference type="AlphaFoldDB" id="A0A0S4JSQ4"/>
<dbReference type="EMBL" id="CYKH01002042">
    <property type="protein sequence ID" value="CUG92433.1"/>
    <property type="molecule type" value="Genomic_DNA"/>
</dbReference>
<proteinExistence type="predicted"/>
<dbReference type="OrthoDB" id="411785at2759"/>
<keyword evidence="1" id="KW-0472">Membrane</keyword>
<gene>
    <name evidence="1" type="ORF">BSAL_37275</name>
</gene>
<reference evidence="2" key="1">
    <citation type="submission" date="2015-09" db="EMBL/GenBank/DDBJ databases">
        <authorList>
            <consortium name="Pathogen Informatics"/>
        </authorList>
    </citation>
    <scope>NUCLEOTIDE SEQUENCE [LARGE SCALE GENOMIC DNA]</scope>
    <source>
        <strain evidence="2">Lake Konstanz</strain>
    </source>
</reference>